<dbReference type="Proteomes" id="UP000298652">
    <property type="component" value="Chromosome 3"/>
</dbReference>
<dbReference type="GO" id="GO:0005634">
    <property type="term" value="C:nucleus"/>
    <property type="evidence" value="ECO:0007669"/>
    <property type="project" value="UniProtKB-SubCell"/>
</dbReference>
<reference evidence="7" key="1">
    <citation type="submission" date="2019-03" db="EMBL/GenBank/DDBJ databases">
        <title>WGS assembly of Setaria viridis.</title>
        <authorList>
            <person name="Huang P."/>
            <person name="Jenkins J."/>
            <person name="Grimwood J."/>
            <person name="Barry K."/>
            <person name="Healey A."/>
            <person name="Mamidi S."/>
            <person name="Sreedasyam A."/>
            <person name="Shu S."/>
            <person name="Feldman M."/>
            <person name="Wu J."/>
            <person name="Yu Y."/>
            <person name="Chen C."/>
            <person name="Johnson J."/>
            <person name="Rokhsar D."/>
            <person name="Baxter I."/>
            <person name="Schmutz J."/>
            <person name="Brutnell T."/>
            <person name="Kellogg E."/>
        </authorList>
    </citation>
    <scope>NUCLEOTIDE SEQUENCE [LARGE SCALE GENOMIC DNA]</scope>
</reference>
<dbReference type="OMA" id="CHALEVG"/>
<organism evidence="7 8">
    <name type="scientific">Setaria viridis</name>
    <name type="common">Green bristlegrass</name>
    <name type="synonym">Setaria italica subsp. viridis</name>
    <dbReference type="NCBI Taxonomy" id="4556"/>
    <lineage>
        <taxon>Eukaryota</taxon>
        <taxon>Viridiplantae</taxon>
        <taxon>Streptophyta</taxon>
        <taxon>Embryophyta</taxon>
        <taxon>Tracheophyta</taxon>
        <taxon>Spermatophyta</taxon>
        <taxon>Magnoliopsida</taxon>
        <taxon>Liliopsida</taxon>
        <taxon>Poales</taxon>
        <taxon>Poaceae</taxon>
        <taxon>PACMAD clade</taxon>
        <taxon>Panicoideae</taxon>
        <taxon>Panicodae</taxon>
        <taxon>Paniceae</taxon>
        <taxon>Cenchrinae</taxon>
        <taxon>Setaria</taxon>
    </lineage>
</organism>
<evidence type="ECO:0000256" key="2">
    <source>
        <dbReference type="ARBA" id="ARBA00023015"/>
    </source>
</evidence>
<dbReference type="PANTHER" id="PTHR31282">
    <property type="entry name" value="WRKY TRANSCRIPTION FACTOR 21-RELATED"/>
    <property type="match status" value="1"/>
</dbReference>
<dbReference type="EMBL" id="CM016554">
    <property type="protein sequence ID" value="TKW24953.1"/>
    <property type="molecule type" value="Genomic_DNA"/>
</dbReference>
<dbReference type="Gramene" id="TKW24953">
    <property type="protein sequence ID" value="TKW24953"/>
    <property type="gene ID" value="SEVIR_3G084500v2"/>
</dbReference>
<name>A0A4U6VAY6_SETVI</name>
<dbReference type="SMART" id="SM00774">
    <property type="entry name" value="WRKY"/>
    <property type="match status" value="1"/>
</dbReference>
<sequence>MKLHTRYLPQASSTCADESECFACDHQPAINEIEKVQALVAQLRAIILPEYEMIPDLRLELVSQLFGSLQDCASKAILELWRYGESTSYMTPVPHYDGHQWRKYGQKNITNSKHQRSYYRCTYKHEQNCMATKTVQQQEHNTTETVMYTVVYYAHHTCKANTGPALPHVIETSTPQSAMSPDRIIASQETVSPHTGSHKILENGHATQQLTEDMQVLLKKIACAPLDSDIWEMDAILCRINAC</sequence>
<proteinExistence type="predicted"/>
<dbReference type="GO" id="GO:0043565">
    <property type="term" value="F:sequence-specific DNA binding"/>
    <property type="evidence" value="ECO:0007669"/>
    <property type="project" value="InterPro"/>
</dbReference>
<dbReference type="GO" id="GO:0003700">
    <property type="term" value="F:DNA-binding transcription factor activity"/>
    <property type="evidence" value="ECO:0007669"/>
    <property type="project" value="InterPro"/>
</dbReference>
<evidence type="ECO:0000313" key="7">
    <source>
        <dbReference type="EMBL" id="TKW24953.1"/>
    </source>
</evidence>
<dbReference type="InterPro" id="IPR044810">
    <property type="entry name" value="WRKY_plant"/>
</dbReference>
<keyword evidence="8" id="KW-1185">Reference proteome</keyword>
<evidence type="ECO:0000259" key="6">
    <source>
        <dbReference type="PROSITE" id="PS50811"/>
    </source>
</evidence>
<feature type="domain" description="WRKY" evidence="6">
    <location>
        <begin position="97"/>
        <end position="158"/>
    </location>
</feature>
<accession>A0A4U6VAY6</accession>
<evidence type="ECO:0000256" key="5">
    <source>
        <dbReference type="ARBA" id="ARBA00023242"/>
    </source>
</evidence>
<dbReference type="SUPFAM" id="SSF118290">
    <property type="entry name" value="WRKY DNA-binding domain"/>
    <property type="match status" value="1"/>
</dbReference>
<protein>
    <recommendedName>
        <fullName evidence="6">WRKY domain-containing protein</fullName>
    </recommendedName>
</protein>
<dbReference type="PROSITE" id="PS50811">
    <property type="entry name" value="WRKY"/>
    <property type="match status" value="1"/>
</dbReference>
<keyword evidence="3" id="KW-0238">DNA-binding</keyword>
<gene>
    <name evidence="7" type="ORF">SEVIR_3G084500v2</name>
</gene>
<evidence type="ECO:0000256" key="1">
    <source>
        <dbReference type="ARBA" id="ARBA00004123"/>
    </source>
</evidence>
<comment type="subcellular location">
    <subcellularLocation>
        <location evidence="1">Nucleus</location>
    </subcellularLocation>
</comment>
<keyword evidence="5" id="KW-0539">Nucleus</keyword>
<dbReference type="InterPro" id="IPR036576">
    <property type="entry name" value="WRKY_dom_sf"/>
</dbReference>
<evidence type="ECO:0000256" key="3">
    <source>
        <dbReference type="ARBA" id="ARBA00023125"/>
    </source>
</evidence>
<dbReference type="Gene3D" id="2.20.25.80">
    <property type="entry name" value="WRKY domain"/>
    <property type="match status" value="1"/>
</dbReference>
<dbReference type="InterPro" id="IPR003657">
    <property type="entry name" value="WRKY_dom"/>
</dbReference>
<dbReference type="AlphaFoldDB" id="A0A4U6VAY6"/>
<evidence type="ECO:0000313" key="8">
    <source>
        <dbReference type="Proteomes" id="UP000298652"/>
    </source>
</evidence>
<keyword evidence="2" id="KW-0805">Transcription regulation</keyword>
<keyword evidence="4" id="KW-0804">Transcription</keyword>
<evidence type="ECO:0000256" key="4">
    <source>
        <dbReference type="ARBA" id="ARBA00023163"/>
    </source>
</evidence>
<dbReference type="Pfam" id="PF03106">
    <property type="entry name" value="WRKY"/>
    <property type="match status" value="1"/>
</dbReference>